<dbReference type="RefSeq" id="WP_071083922.1">
    <property type="nucleotide sequence ID" value="NZ_MBLM01000108.1"/>
</dbReference>
<proteinExistence type="predicted"/>
<keyword evidence="1" id="KW-1133">Transmembrane helix</keyword>
<gene>
    <name evidence="2" type="ORF">CC117_04165</name>
</gene>
<organism evidence="2 3">
    <name type="scientific">Parafrankia colletiae</name>
    <dbReference type="NCBI Taxonomy" id="573497"/>
    <lineage>
        <taxon>Bacteria</taxon>
        <taxon>Bacillati</taxon>
        <taxon>Actinomycetota</taxon>
        <taxon>Actinomycetes</taxon>
        <taxon>Frankiales</taxon>
        <taxon>Frankiaceae</taxon>
        <taxon>Parafrankia</taxon>
    </lineage>
</organism>
<dbReference type="Proteomes" id="UP000179627">
    <property type="component" value="Unassembled WGS sequence"/>
</dbReference>
<evidence type="ECO:0008006" key="4">
    <source>
        <dbReference type="Google" id="ProtNLM"/>
    </source>
</evidence>
<evidence type="ECO:0000256" key="1">
    <source>
        <dbReference type="SAM" id="Phobius"/>
    </source>
</evidence>
<dbReference type="EMBL" id="MBLM01000108">
    <property type="protein sequence ID" value="OHV39000.1"/>
    <property type="molecule type" value="Genomic_DNA"/>
</dbReference>
<sequence>MLFAGVLAGVGLGFLFVSQDHWRRGILTVGGVMLVGAVLRLCLPTPKVGMLAVRGRLFDTVTLVVLGTAVIVLTLAVPHVGG</sequence>
<feature type="transmembrane region" description="Helical" evidence="1">
    <location>
        <begin position="25"/>
        <end position="43"/>
    </location>
</feature>
<keyword evidence="1" id="KW-0472">Membrane</keyword>
<comment type="caution">
    <text evidence="2">The sequence shown here is derived from an EMBL/GenBank/DDBJ whole genome shotgun (WGS) entry which is preliminary data.</text>
</comment>
<reference evidence="3" key="1">
    <citation type="submission" date="2016-07" db="EMBL/GenBank/DDBJ databases">
        <title>Sequence Frankia sp. strain CcI1.17.</title>
        <authorList>
            <person name="Ghodhbane-Gtari F."/>
            <person name="Swanson E."/>
            <person name="Gueddou A."/>
            <person name="Morris K."/>
            <person name="Hezbri K."/>
            <person name="Ktari A."/>
            <person name="Nouioui I."/>
            <person name="Abebe-Akele F."/>
            <person name="Simpson S."/>
            <person name="Thomas K."/>
            <person name="Gtari M."/>
            <person name="Tisa L.S."/>
            <person name="Hurst S."/>
        </authorList>
    </citation>
    <scope>NUCLEOTIDE SEQUENCE [LARGE SCALE GENOMIC DNA]</scope>
    <source>
        <strain evidence="3">Cc1.17</strain>
    </source>
</reference>
<name>A0A1S1QYG0_9ACTN</name>
<dbReference type="AlphaFoldDB" id="A0A1S1QYG0"/>
<evidence type="ECO:0000313" key="2">
    <source>
        <dbReference type="EMBL" id="OHV39000.1"/>
    </source>
</evidence>
<feature type="transmembrane region" description="Helical" evidence="1">
    <location>
        <begin position="55"/>
        <end position="77"/>
    </location>
</feature>
<dbReference type="Pfam" id="PF11222">
    <property type="entry name" value="DUF3017"/>
    <property type="match status" value="1"/>
</dbReference>
<dbReference type="OrthoDB" id="4411540at2"/>
<evidence type="ECO:0000313" key="3">
    <source>
        <dbReference type="Proteomes" id="UP000179627"/>
    </source>
</evidence>
<keyword evidence="3" id="KW-1185">Reference proteome</keyword>
<dbReference type="InterPro" id="IPR021385">
    <property type="entry name" value="DUF3017"/>
</dbReference>
<keyword evidence="1" id="KW-0812">Transmembrane</keyword>
<accession>A0A1S1QYG0</accession>
<protein>
    <recommendedName>
        <fullName evidence="4">DUF3017 domain-containing protein</fullName>
    </recommendedName>
</protein>